<dbReference type="PANTHER" id="PTHR11863">
    <property type="entry name" value="STEROL DESATURASE"/>
    <property type="match status" value="1"/>
</dbReference>
<reference evidence="7 8" key="1">
    <citation type="submission" date="2019-06" db="EMBL/GenBank/DDBJ databases">
        <title>Genomics analysis of Aphanomyces spp. identifies a new class of oomycete effector associated with host adaptation.</title>
        <authorList>
            <person name="Gaulin E."/>
        </authorList>
    </citation>
    <scope>NUCLEOTIDE SEQUENCE [LARGE SCALE GENOMIC DNA]</scope>
    <source>
        <strain evidence="7 8">E</strain>
    </source>
</reference>
<gene>
    <name evidence="7" type="ORF">AaE_003093</name>
</gene>
<feature type="domain" description="Fatty acid hydroxylase" evidence="6">
    <location>
        <begin position="158"/>
        <end position="281"/>
    </location>
</feature>
<keyword evidence="3 5" id="KW-1133">Transmembrane helix</keyword>
<evidence type="ECO:0000259" key="6">
    <source>
        <dbReference type="Pfam" id="PF04116"/>
    </source>
</evidence>
<keyword evidence="2 5" id="KW-0812">Transmembrane</keyword>
<protein>
    <recommendedName>
        <fullName evidence="6">Fatty acid hydroxylase domain-containing protein</fullName>
    </recommendedName>
</protein>
<comment type="caution">
    <text evidence="7">The sequence shown here is derived from an EMBL/GenBank/DDBJ whole genome shotgun (WGS) entry which is preliminary data.</text>
</comment>
<organism evidence="7 8">
    <name type="scientific">Aphanomyces astaci</name>
    <name type="common">Crayfish plague agent</name>
    <dbReference type="NCBI Taxonomy" id="112090"/>
    <lineage>
        <taxon>Eukaryota</taxon>
        <taxon>Sar</taxon>
        <taxon>Stramenopiles</taxon>
        <taxon>Oomycota</taxon>
        <taxon>Saprolegniomycetes</taxon>
        <taxon>Saprolegniales</taxon>
        <taxon>Verrucalvaceae</taxon>
        <taxon>Aphanomyces</taxon>
    </lineage>
</organism>
<dbReference type="GO" id="GO:0016020">
    <property type="term" value="C:membrane"/>
    <property type="evidence" value="ECO:0007669"/>
    <property type="project" value="UniProtKB-SubCell"/>
</dbReference>
<evidence type="ECO:0000256" key="5">
    <source>
        <dbReference type="SAM" id="Phobius"/>
    </source>
</evidence>
<sequence length="305" mass="34114">MMKREMIDAILMPLWATGILAAVRAAYESAWFHNNVVAVYGTDAIYPSSMALAFVVFWTHSAITMVIDFTKPGTIVLVPDSQSHGWLPSIAWAQKYKVQGDKFVSGEMTWKAVKVALFNLLVVSLPMSIILFKLVLPWRGVSSESPLPSWGAVVVEFCTFLVVEEVLFYYSHRLFHTKPFYAAYHKKHHEFTAPVGVAAVYCTPMEMALSNVLPLMAGPAMMGSHVTTSTAWFCVALINTVQTHSGYDFPFMACPKAHDFHHETFSENFGVLGVLDAVHHTNTKYMARMAADDQAQRLKLQRKEA</sequence>
<dbReference type="VEuPathDB" id="FungiDB:H257_06128"/>
<feature type="transmembrane region" description="Helical" evidence="5">
    <location>
        <begin position="150"/>
        <end position="170"/>
    </location>
</feature>
<proteinExistence type="predicted"/>
<dbReference type="AlphaFoldDB" id="A0A6A5A827"/>
<accession>A0A6A5A827</accession>
<evidence type="ECO:0000313" key="7">
    <source>
        <dbReference type="EMBL" id="KAF0764243.1"/>
    </source>
</evidence>
<dbReference type="InterPro" id="IPR050307">
    <property type="entry name" value="Sterol_Desaturase_Related"/>
</dbReference>
<keyword evidence="4 5" id="KW-0472">Membrane</keyword>
<comment type="subcellular location">
    <subcellularLocation>
        <location evidence="1">Membrane</location>
    </subcellularLocation>
</comment>
<feature type="transmembrane region" description="Helical" evidence="5">
    <location>
        <begin position="115"/>
        <end position="138"/>
    </location>
</feature>
<dbReference type="InterPro" id="IPR006694">
    <property type="entry name" value="Fatty_acid_hydroxylase"/>
</dbReference>
<dbReference type="GO" id="GO:0005506">
    <property type="term" value="F:iron ion binding"/>
    <property type="evidence" value="ECO:0007669"/>
    <property type="project" value="InterPro"/>
</dbReference>
<evidence type="ECO:0000313" key="8">
    <source>
        <dbReference type="Proteomes" id="UP000469452"/>
    </source>
</evidence>
<evidence type="ECO:0000256" key="1">
    <source>
        <dbReference type="ARBA" id="ARBA00004370"/>
    </source>
</evidence>
<dbReference type="Proteomes" id="UP000469452">
    <property type="component" value="Unassembled WGS sequence"/>
</dbReference>
<dbReference type="EMBL" id="VJMI01007296">
    <property type="protein sequence ID" value="KAF0764243.1"/>
    <property type="molecule type" value="Genomic_DNA"/>
</dbReference>
<name>A0A6A5A827_APHAT</name>
<dbReference type="GO" id="GO:0008610">
    <property type="term" value="P:lipid biosynthetic process"/>
    <property type="evidence" value="ECO:0007669"/>
    <property type="project" value="InterPro"/>
</dbReference>
<evidence type="ECO:0000256" key="3">
    <source>
        <dbReference type="ARBA" id="ARBA00022989"/>
    </source>
</evidence>
<dbReference type="Pfam" id="PF04116">
    <property type="entry name" value="FA_hydroxylase"/>
    <property type="match status" value="1"/>
</dbReference>
<evidence type="ECO:0000256" key="4">
    <source>
        <dbReference type="ARBA" id="ARBA00023136"/>
    </source>
</evidence>
<evidence type="ECO:0000256" key="2">
    <source>
        <dbReference type="ARBA" id="ARBA00022692"/>
    </source>
</evidence>
<dbReference type="GO" id="GO:0016491">
    <property type="term" value="F:oxidoreductase activity"/>
    <property type="evidence" value="ECO:0007669"/>
    <property type="project" value="InterPro"/>
</dbReference>